<keyword evidence="3" id="KW-1185">Reference proteome</keyword>
<evidence type="ECO:0000313" key="3">
    <source>
        <dbReference type="Proteomes" id="UP000094526"/>
    </source>
</evidence>
<sequence length="759" mass="82326">MRTAAQLLADHQDRQGPAVSQSGHPTVEVSGSKIGMPSFKIRGDSVSYKEFLRYFRRRKINDPVTWVREHKDDKFVLSDDVELVTASNLSSKDSSSCDEDPVDVFGPHHMATFPYQHQEQLPGTEPANPADMYQWSSDDCWNSDDNVQHLSDGFYSEQPVPVATTALVHNNNSSLYPISVPIFLRSRASTLSEHLDYSIMGYMSSYLITSHLETQLEPAIHAHTTHAIFASKMQDGISALANLALTKSSAKALRKSKKRDPAATKALTSFSNGFQLLEEILINHNPMSLALVFGVICELASHTTNPRLRVMGVHVLLGQLLSYIHERSGALLGPEYPLTTFFGLLLQEYQHPSASTTPRSPPLSDSILKSLEMAITQLQLSSSQLPGAAPEEAASSDWRALYLRERLCDALYHSGSSFEIPRASMRKSLLHDQEAKYGPTARNVLWTLTNVADDCLASGDVEAAIEYFEETLRRAKTLSDVYGREKTSFAALEGLGRCHVVKADRVQVEEERVPRRWQGQGQDQAHVLQDALQSASGQPPACCSCQCHGGLSSSSTTSASTTMSSGTTRGPTETSTPTPPTTTTTTLPRSARLQAPAESAKTQHLKSALHYFSSAESRARMYFEASSRRIARVSLRRQEVVEMLGRTTPASTDSDSGPSSGDASDDEFHFHHLATNTSLPEHGSGGGGGGGGSSSSSSSGGGGGGTHGLYGFMLNLGYHFDGTSGTSVGTGSTPAPPTRTWRAENGNDEEYRLGQGKHE</sequence>
<dbReference type="VEuPathDB" id="FungiDB:G647_08232"/>
<feature type="region of interest" description="Disordered" evidence="1">
    <location>
        <begin position="723"/>
        <end position="759"/>
    </location>
</feature>
<feature type="compositionally biased region" description="Gly residues" evidence="1">
    <location>
        <begin position="683"/>
        <end position="703"/>
    </location>
</feature>
<reference evidence="3" key="1">
    <citation type="submission" date="2015-07" db="EMBL/GenBank/DDBJ databases">
        <authorList>
            <person name="Teixeira M.M."/>
            <person name="Souza R.C."/>
            <person name="Almeida L.G."/>
            <person name="Vicente V.A."/>
            <person name="de Hoog S."/>
            <person name="Bocca A.L."/>
            <person name="de Almeida S.R."/>
            <person name="Vasconcelos A.T."/>
            <person name="Felipe M.S."/>
        </authorList>
    </citation>
    <scope>NUCLEOTIDE SEQUENCE [LARGE SCALE GENOMIC DNA]</scope>
    <source>
        <strain evidence="3">KSF</strain>
    </source>
</reference>
<feature type="compositionally biased region" description="Low complexity" evidence="1">
    <location>
        <begin position="554"/>
        <end position="590"/>
    </location>
</feature>
<feature type="compositionally biased region" description="Basic and acidic residues" evidence="1">
    <location>
        <begin position="749"/>
        <end position="759"/>
    </location>
</feature>
<dbReference type="VEuPathDB" id="FungiDB:CLCR_03897"/>
<dbReference type="Proteomes" id="UP000094526">
    <property type="component" value="Unassembled WGS sequence"/>
</dbReference>
<gene>
    <name evidence="2" type="ORF">CLCR_03897</name>
</gene>
<dbReference type="EMBL" id="LGRB01000012">
    <property type="protein sequence ID" value="OCT48073.1"/>
    <property type="molecule type" value="Genomic_DNA"/>
</dbReference>
<feature type="region of interest" description="Disordered" evidence="1">
    <location>
        <begin position="1"/>
        <end position="31"/>
    </location>
</feature>
<proteinExistence type="predicted"/>
<dbReference type="OrthoDB" id="5075616at2759"/>
<feature type="compositionally biased region" description="Low complexity" evidence="1">
    <location>
        <begin position="723"/>
        <end position="733"/>
    </location>
</feature>
<accession>A0A1C1CHS3</accession>
<feature type="region of interest" description="Disordered" evidence="1">
    <location>
        <begin position="644"/>
        <end position="703"/>
    </location>
</feature>
<protein>
    <recommendedName>
        <fullName evidence="4">Clr5 domain-containing protein</fullName>
    </recommendedName>
</protein>
<evidence type="ECO:0000313" key="2">
    <source>
        <dbReference type="EMBL" id="OCT48073.1"/>
    </source>
</evidence>
<dbReference type="eggNOG" id="ENOG502SS3K">
    <property type="taxonomic scope" value="Eukaryota"/>
</dbReference>
<comment type="caution">
    <text evidence="2">The sequence shown here is derived from an EMBL/GenBank/DDBJ whole genome shotgun (WGS) entry which is preliminary data.</text>
</comment>
<dbReference type="AlphaFoldDB" id="A0A1C1CHS3"/>
<name>A0A1C1CHS3_9EURO</name>
<evidence type="ECO:0000256" key="1">
    <source>
        <dbReference type="SAM" id="MobiDB-lite"/>
    </source>
</evidence>
<feature type="compositionally biased region" description="Low complexity" evidence="1">
    <location>
        <begin position="648"/>
        <end position="662"/>
    </location>
</feature>
<organism evidence="2 3">
    <name type="scientific">Cladophialophora carrionii</name>
    <dbReference type="NCBI Taxonomy" id="86049"/>
    <lineage>
        <taxon>Eukaryota</taxon>
        <taxon>Fungi</taxon>
        <taxon>Dikarya</taxon>
        <taxon>Ascomycota</taxon>
        <taxon>Pezizomycotina</taxon>
        <taxon>Eurotiomycetes</taxon>
        <taxon>Chaetothyriomycetidae</taxon>
        <taxon>Chaetothyriales</taxon>
        <taxon>Herpotrichiellaceae</taxon>
        <taxon>Cladophialophora</taxon>
    </lineage>
</organism>
<evidence type="ECO:0008006" key="4">
    <source>
        <dbReference type="Google" id="ProtNLM"/>
    </source>
</evidence>
<feature type="region of interest" description="Disordered" evidence="1">
    <location>
        <begin position="554"/>
        <end position="604"/>
    </location>
</feature>